<dbReference type="Proteomes" id="UP000003684">
    <property type="component" value="Unassembled WGS sequence"/>
</dbReference>
<gene>
    <name evidence="2" type="ORF">HMPREF9209_1630</name>
</gene>
<accession>D1YKF0</accession>
<keyword evidence="1" id="KW-0472">Membrane</keyword>
<dbReference type="EMBL" id="ADFT01000034">
    <property type="protein sequence ID" value="EFB61704.1"/>
    <property type="molecule type" value="Genomic_DNA"/>
</dbReference>
<keyword evidence="1" id="KW-1133">Transmembrane helix</keyword>
<comment type="caution">
    <text evidence="2">The sequence shown here is derived from an EMBL/GenBank/DDBJ whole genome shotgun (WGS) entry which is preliminary data.</text>
</comment>
<reference evidence="2 3" key="1">
    <citation type="submission" date="2009-12" db="EMBL/GenBank/DDBJ databases">
        <title>Genome Sequence of Lactobacillus gasseri 224-1.</title>
        <authorList>
            <person name="Durkin A.S."/>
            <person name="Madupu R."/>
            <person name="Torralba M."/>
            <person name="Methe B."/>
            <person name="Sutton G."/>
            <person name="Strausberg R.L."/>
            <person name="Nelson K.E."/>
        </authorList>
    </citation>
    <scope>NUCLEOTIDE SEQUENCE [LARGE SCALE GENOMIC DNA]</scope>
    <source>
        <strain evidence="2 3">224-1</strain>
    </source>
</reference>
<dbReference type="AlphaFoldDB" id="D1YKF0"/>
<proteinExistence type="predicted"/>
<keyword evidence="1" id="KW-0812">Transmembrane</keyword>
<sequence length="58" mass="6569">MSGLFFGIMMLILNFLTSYGDGSWTWIEIPSSIIGGLFFGIVMSLVWVHRIKVVKDED</sequence>
<protein>
    <submittedName>
        <fullName evidence="2">Uncharacterized protein</fullName>
    </submittedName>
</protein>
<evidence type="ECO:0000313" key="2">
    <source>
        <dbReference type="EMBL" id="EFB61704.1"/>
    </source>
</evidence>
<evidence type="ECO:0000256" key="1">
    <source>
        <dbReference type="SAM" id="Phobius"/>
    </source>
</evidence>
<name>D1YKF0_LACGS</name>
<feature type="transmembrane region" description="Helical" evidence="1">
    <location>
        <begin position="30"/>
        <end position="48"/>
    </location>
</feature>
<organism evidence="2 3">
    <name type="scientific">Lactobacillus gasseri 224-1</name>
    <dbReference type="NCBI Taxonomy" id="679196"/>
    <lineage>
        <taxon>Bacteria</taxon>
        <taxon>Bacillati</taxon>
        <taxon>Bacillota</taxon>
        <taxon>Bacilli</taxon>
        <taxon>Lactobacillales</taxon>
        <taxon>Lactobacillaceae</taxon>
        <taxon>Lactobacillus</taxon>
    </lineage>
</organism>
<evidence type="ECO:0000313" key="3">
    <source>
        <dbReference type="Proteomes" id="UP000003684"/>
    </source>
</evidence>